<sequence length="71" mass="7734">MEDPSLLLWGVIFGGIGLGFFTYGKKQKAVVPLLTGIALFIFPYFISNVYALVLVGSALVAMPYIIKKLPI</sequence>
<feature type="transmembrane region" description="Helical" evidence="1">
    <location>
        <begin position="36"/>
        <end position="66"/>
    </location>
</feature>
<accession>A0A3B1BQ28</accession>
<protein>
    <recommendedName>
        <fullName evidence="3">Amino acid transport protein</fullName>
    </recommendedName>
</protein>
<dbReference type="EMBL" id="UOFZ01000062">
    <property type="protein sequence ID" value="VAX12730.1"/>
    <property type="molecule type" value="Genomic_DNA"/>
</dbReference>
<evidence type="ECO:0000256" key="1">
    <source>
        <dbReference type="SAM" id="Phobius"/>
    </source>
</evidence>
<gene>
    <name evidence="2" type="ORF">MNBD_GAMMA24-1606</name>
</gene>
<proteinExistence type="predicted"/>
<reference evidence="2" key="1">
    <citation type="submission" date="2018-06" db="EMBL/GenBank/DDBJ databases">
        <authorList>
            <person name="Zhirakovskaya E."/>
        </authorList>
    </citation>
    <scope>NUCLEOTIDE SEQUENCE</scope>
</reference>
<keyword evidence="1" id="KW-0472">Membrane</keyword>
<dbReference type="AlphaFoldDB" id="A0A3B1BQ28"/>
<evidence type="ECO:0000313" key="2">
    <source>
        <dbReference type="EMBL" id="VAX12730.1"/>
    </source>
</evidence>
<name>A0A3B1BQ28_9ZZZZ</name>
<evidence type="ECO:0008006" key="3">
    <source>
        <dbReference type="Google" id="ProtNLM"/>
    </source>
</evidence>
<feature type="transmembrane region" description="Helical" evidence="1">
    <location>
        <begin position="6"/>
        <end position="24"/>
    </location>
</feature>
<keyword evidence="1" id="KW-1133">Transmembrane helix</keyword>
<organism evidence="2">
    <name type="scientific">hydrothermal vent metagenome</name>
    <dbReference type="NCBI Taxonomy" id="652676"/>
    <lineage>
        <taxon>unclassified sequences</taxon>
        <taxon>metagenomes</taxon>
        <taxon>ecological metagenomes</taxon>
    </lineage>
</organism>
<keyword evidence="1" id="KW-0812">Transmembrane</keyword>